<protein>
    <recommendedName>
        <fullName evidence="3">M23ase beta-sheet core domain-containing protein</fullName>
    </recommendedName>
</protein>
<evidence type="ECO:0000313" key="5">
    <source>
        <dbReference type="Proteomes" id="UP000586095"/>
    </source>
</evidence>
<name>A0A852RIY7_9MICO</name>
<feature type="transmembrane region" description="Helical" evidence="2">
    <location>
        <begin position="38"/>
        <end position="62"/>
    </location>
</feature>
<gene>
    <name evidence="4" type="ORF">BJ960_001455</name>
</gene>
<feature type="domain" description="M23ase beta-sheet core" evidence="3">
    <location>
        <begin position="175"/>
        <end position="248"/>
    </location>
</feature>
<dbReference type="AlphaFoldDB" id="A0A852RIY7"/>
<dbReference type="PANTHER" id="PTHR21666:SF270">
    <property type="entry name" value="MUREIN HYDROLASE ACTIVATOR ENVC"/>
    <property type="match status" value="1"/>
</dbReference>
<dbReference type="InterPro" id="IPR011055">
    <property type="entry name" value="Dup_hybrid_motif"/>
</dbReference>
<dbReference type="CDD" id="cd12797">
    <property type="entry name" value="M23_peptidase"/>
    <property type="match status" value="1"/>
</dbReference>
<feature type="region of interest" description="Disordered" evidence="1">
    <location>
        <begin position="276"/>
        <end position="303"/>
    </location>
</feature>
<dbReference type="InterPro" id="IPR016047">
    <property type="entry name" value="M23ase_b-sheet_dom"/>
</dbReference>
<evidence type="ECO:0000256" key="2">
    <source>
        <dbReference type="SAM" id="Phobius"/>
    </source>
</evidence>
<evidence type="ECO:0000259" key="3">
    <source>
        <dbReference type="Pfam" id="PF01551"/>
    </source>
</evidence>
<dbReference type="RefSeq" id="WP_185986800.1">
    <property type="nucleotide sequence ID" value="NZ_BAAALZ010000005.1"/>
</dbReference>
<dbReference type="GO" id="GO:0004222">
    <property type="term" value="F:metalloendopeptidase activity"/>
    <property type="evidence" value="ECO:0007669"/>
    <property type="project" value="TreeGrafter"/>
</dbReference>
<accession>A0A852RIY7</accession>
<feature type="transmembrane region" description="Helical" evidence="2">
    <location>
        <begin position="12"/>
        <end position="32"/>
    </location>
</feature>
<reference evidence="4 5" key="1">
    <citation type="submission" date="2020-07" db="EMBL/GenBank/DDBJ databases">
        <title>Sequencing the genomes of 1000 actinobacteria strains.</title>
        <authorList>
            <person name="Klenk H.-P."/>
        </authorList>
    </citation>
    <scope>NUCLEOTIDE SEQUENCE [LARGE SCALE GENOMIC DNA]</scope>
    <source>
        <strain evidence="4 5">DSM 17380</strain>
    </source>
</reference>
<evidence type="ECO:0000256" key="1">
    <source>
        <dbReference type="SAM" id="MobiDB-lite"/>
    </source>
</evidence>
<dbReference type="EMBL" id="JACCBD010000001">
    <property type="protein sequence ID" value="NYD26652.1"/>
    <property type="molecule type" value="Genomic_DNA"/>
</dbReference>
<sequence>MSGVFGAAYRLRGVVLGWATALLIGGVLLRLVLPAGPIANVAGVVALVALVGYVAAVAVSWAGRSRAAEYEDTRAEVWVQPPVRGRWLALNSPATQVPSHGVRGYGQSHAVDLVYAPAGVSRPEFGAGPSMLPATDFPAFGEPVLAMFDGVVERASDWRRDHRSRSTMAAMLYIALEGVVRSIGGPGFVVGNHVVIRGSDGVYGAVAHLRRGSLRVRPGDRVVAGQVIAECGNSGNSTEPHVHAQLMDRRSFRVAQGVPMAFTGITIEPAPLVAASDAERDGDAAAEPAPQAGMPRSGDFLEA</sequence>
<comment type="caution">
    <text evidence="4">The sequence shown here is derived from an EMBL/GenBank/DDBJ whole genome shotgun (WGS) entry which is preliminary data.</text>
</comment>
<evidence type="ECO:0000313" key="4">
    <source>
        <dbReference type="EMBL" id="NYD26652.1"/>
    </source>
</evidence>
<dbReference type="SUPFAM" id="SSF51261">
    <property type="entry name" value="Duplicated hybrid motif"/>
    <property type="match status" value="1"/>
</dbReference>
<dbReference type="Pfam" id="PF01551">
    <property type="entry name" value="Peptidase_M23"/>
    <property type="match status" value="1"/>
</dbReference>
<keyword evidence="2" id="KW-0472">Membrane</keyword>
<dbReference type="PANTHER" id="PTHR21666">
    <property type="entry name" value="PEPTIDASE-RELATED"/>
    <property type="match status" value="1"/>
</dbReference>
<keyword evidence="2" id="KW-0812">Transmembrane</keyword>
<dbReference type="Gene3D" id="2.70.70.10">
    <property type="entry name" value="Glucose Permease (Domain IIA)"/>
    <property type="match status" value="1"/>
</dbReference>
<proteinExistence type="predicted"/>
<dbReference type="Proteomes" id="UP000586095">
    <property type="component" value="Unassembled WGS sequence"/>
</dbReference>
<dbReference type="InterPro" id="IPR050570">
    <property type="entry name" value="Cell_wall_metabolism_enzyme"/>
</dbReference>
<keyword evidence="2" id="KW-1133">Transmembrane helix</keyword>
<keyword evidence="5" id="KW-1185">Reference proteome</keyword>
<organism evidence="4 5">
    <name type="scientific">Leucobacter aridicollis</name>
    <dbReference type="NCBI Taxonomy" id="283878"/>
    <lineage>
        <taxon>Bacteria</taxon>
        <taxon>Bacillati</taxon>
        <taxon>Actinomycetota</taxon>
        <taxon>Actinomycetes</taxon>
        <taxon>Micrococcales</taxon>
        <taxon>Microbacteriaceae</taxon>
        <taxon>Leucobacter</taxon>
    </lineage>
</organism>